<dbReference type="InterPro" id="IPR036097">
    <property type="entry name" value="HisK_dim/P_sf"/>
</dbReference>
<dbReference type="InterPro" id="IPR008207">
    <property type="entry name" value="Sig_transdc_His_kin_Hpt_dom"/>
</dbReference>
<feature type="transmembrane region" description="Helical" evidence="18">
    <location>
        <begin position="35"/>
        <end position="53"/>
    </location>
</feature>
<dbReference type="Gene3D" id="3.40.50.2300">
    <property type="match status" value="1"/>
</dbReference>
<evidence type="ECO:0000259" key="21">
    <source>
        <dbReference type="PROSITE" id="PS50894"/>
    </source>
</evidence>
<dbReference type="GO" id="GO:0005886">
    <property type="term" value="C:plasma membrane"/>
    <property type="evidence" value="ECO:0007669"/>
    <property type="project" value="UniProtKB-SubCell"/>
</dbReference>
<dbReference type="InterPro" id="IPR003661">
    <property type="entry name" value="HisK_dim/P_dom"/>
</dbReference>
<evidence type="ECO:0000256" key="11">
    <source>
        <dbReference type="ARBA" id="ARBA00022989"/>
    </source>
</evidence>
<evidence type="ECO:0000256" key="6">
    <source>
        <dbReference type="ARBA" id="ARBA00022553"/>
    </source>
</evidence>
<feature type="transmembrane region" description="Helical" evidence="18">
    <location>
        <begin position="12"/>
        <end position="29"/>
    </location>
</feature>
<feature type="transmembrane region" description="Helical" evidence="18">
    <location>
        <begin position="137"/>
        <end position="158"/>
    </location>
</feature>
<dbReference type="InterPro" id="IPR036890">
    <property type="entry name" value="HATPase_C_sf"/>
</dbReference>
<evidence type="ECO:0000256" key="17">
    <source>
        <dbReference type="SAM" id="MobiDB-lite"/>
    </source>
</evidence>
<dbReference type="Pfam" id="PF00072">
    <property type="entry name" value="Response_reg"/>
    <property type="match status" value="1"/>
</dbReference>
<evidence type="ECO:0000256" key="2">
    <source>
        <dbReference type="ARBA" id="ARBA00004651"/>
    </source>
</evidence>
<keyword evidence="12" id="KW-0902">Two-component regulatory system</keyword>
<accession>A0A2K4ZKW4</accession>
<dbReference type="InterPro" id="IPR005467">
    <property type="entry name" value="His_kinase_dom"/>
</dbReference>
<feature type="transmembrane region" description="Helical" evidence="18">
    <location>
        <begin position="106"/>
        <end position="125"/>
    </location>
</feature>
<dbReference type="PANTHER" id="PTHR45339">
    <property type="entry name" value="HYBRID SIGNAL TRANSDUCTION HISTIDINE KINASE J"/>
    <property type="match status" value="1"/>
</dbReference>
<sequence length="853" mass="95804">MRTEAQTSMHILMASTLSILSVILSLITLSMMWELWMIPLIIISCLAVWWLHIGRIGSDLLYENICTGLLLIEFFFFGVHHTTLYDIPLVACVVLLLLSLLNRKRLLYMAAALYASLLLYHALVLDNINTSLTEQSVLRLLMGVAAVAGAVTVGRYRINRRRKEYEKYASMQEQLAIAVQQNADFLSNVSHELRTPVNMVIGISEVTLGKDISSEVRENIQSIKLAGKRLSSQINNILDYTEIVENTLSAAKEAYKITSVLNDVITTTALQNSSHHLELIFDMDPRIPTTLIGDAEKISHVLNILLENSLKFTEEGGIDVRVGFRRENYGVNLTIDIKDTGIGMKSEQLDRMIDDFYQADSGSRRYVGGLGLGIPIARGLLHAMGGFVHFESESQQGLQVHITIPQGVEDETPCIIVPEASKLCIACFFKPERYSRDEVRKYYDDMILHIVEGLGIEGYQAHNFEGLLKLQRDHKLTHIFIAQTEYMANPPYYEEMAKTIPVAVIAEKSFTLDEDSRLKVLRKPFFVLSIVNLLGVTEEDTCFEEARAAGHRPFTCTNVRVLAVDDEEMNLLVAKGVLGSYGIQVDTCLSGKAAVERCAETSYDVIFLDHMMPGFDGVETLRRIREMNNGMYKDLPVIALTANTISGAREMFRSEGFTEFIPKPIERSVLERVLRRVLPEHCMVYDTGTSDTEPLSENPEEGNTVSAIEEKVSEAEDIRHRDDPVPEDSNTETEKSSRSYGSLVRAGINVGLGLDYCSGEEEFYLEMLQMFHDQEAEKRSELIALYDSANWKDYAIKVHALKSTSLTIGAEELSKQAKALEQAGKEENVAYIQENHPLLLQMYREICESISGI</sequence>
<feature type="region of interest" description="Disordered" evidence="17">
    <location>
        <begin position="687"/>
        <end position="738"/>
    </location>
</feature>
<name>A0A2K4ZKW4_9FIRM</name>
<dbReference type="InterPro" id="IPR001789">
    <property type="entry name" value="Sig_transdc_resp-reg_receiver"/>
</dbReference>
<dbReference type="InterPro" id="IPR003594">
    <property type="entry name" value="HATPase_dom"/>
</dbReference>
<evidence type="ECO:0000256" key="14">
    <source>
        <dbReference type="ARBA" id="ARBA00024867"/>
    </source>
</evidence>
<dbReference type="InterPro" id="IPR036641">
    <property type="entry name" value="HPT_dom_sf"/>
</dbReference>
<dbReference type="SUPFAM" id="SSF52172">
    <property type="entry name" value="CheY-like"/>
    <property type="match status" value="1"/>
</dbReference>
<feature type="modified residue" description="4-aspartylphosphate" evidence="16">
    <location>
        <position position="609"/>
    </location>
</feature>
<dbReference type="SMART" id="SM00388">
    <property type="entry name" value="HisKA"/>
    <property type="match status" value="1"/>
</dbReference>
<dbReference type="AlphaFoldDB" id="A0A2K4ZKW4"/>
<dbReference type="SMART" id="SM00448">
    <property type="entry name" value="REC"/>
    <property type="match status" value="1"/>
</dbReference>
<dbReference type="Gene3D" id="3.30.565.10">
    <property type="entry name" value="Histidine kinase-like ATPase, C-terminal domain"/>
    <property type="match status" value="1"/>
</dbReference>
<evidence type="ECO:0000256" key="9">
    <source>
        <dbReference type="ARBA" id="ARBA00022777"/>
    </source>
</evidence>
<dbReference type="EMBL" id="OFSM01000022">
    <property type="protein sequence ID" value="SOY31133.1"/>
    <property type="molecule type" value="Genomic_DNA"/>
</dbReference>
<dbReference type="PRINTS" id="PR00344">
    <property type="entry name" value="BCTRLSENSOR"/>
</dbReference>
<keyword evidence="11 18" id="KW-1133">Transmembrane helix</keyword>
<feature type="domain" description="HPt" evidence="21">
    <location>
        <begin position="760"/>
        <end position="853"/>
    </location>
</feature>
<proteinExistence type="predicted"/>
<evidence type="ECO:0000313" key="23">
    <source>
        <dbReference type="Proteomes" id="UP000236311"/>
    </source>
</evidence>
<keyword evidence="9 22" id="KW-0418">Kinase</keyword>
<dbReference type="Proteomes" id="UP000236311">
    <property type="component" value="Unassembled WGS sequence"/>
</dbReference>
<dbReference type="GO" id="GO:0000155">
    <property type="term" value="F:phosphorelay sensor kinase activity"/>
    <property type="evidence" value="ECO:0007669"/>
    <property type="project" value="InterPro"/>
</dbReference>
<evidence type="ECO:0000256" key="8">
    <source>
        <dbReference type="ARBA" id="ARBA00022741"/>
    </source>
</evidence>
<dbReference type="SUPFAM" id="SSF47384">
    <property type="entry name" value="Homodimeric domain of signal transducing histidine kinase"/>
    <property type="match status" value="1"/>
</dbReference>
<dbReference type="SMART" id="SM00387">
    <property type="entry name" value="HATPase_c"/>
    <property type="match status" value="1"/>
</dbReference>
<dbReference type="Gene3D" id="1.20.120.160">
    <property type="entry name" value="HPT domain"/>
    <property type="match status" value="1"/>
</dbReference>
<reference evidence="22 23" key="1">
    <citation type="submission" date="2018-01" db="EMBL/GenBank/DDBJ databases">
        <authorList>
            <person name="Gaut B.S."/>
            <person name="Morton B.R."/>
            <person name="Clegg M.T."/>
            <person name="Duvall M.R."/>
        </authorList>
    </citation>
    <scope>NUCLEOTIDE SEQUENCE [LARGE SCALE GENOMIC DNA]</scope>
    <source>
        <strain evidence="22">GP69</strain>
    </source>
</reference>
<evidence type="ECO:0000256" key="3">
    <source>
        <dbReference type="ARBA" id="ARBA00012438"/>
    </source>
</evidence>
<evidence type="ECO:0000313" key="22">
    <source>
        <dbReference type="EMBL" id="SOY31133.1"/>
    </source>
</evidence>
<comment type="subcellular location">
    <subcellularLocation>
        <location evidence="2">Cell membrane</location>
        <topology evidence="2">Multi-pass membrane protein</topology>
    </subcellularLocation>
</comment>
<dbReference type="PANTHER" id="PTHR45339:SF1">
    <property type="entry name" value="HYBRID SIGNAL TRANSDUCTION HISTIDINE KINASE J"/>
    <property type="match status" value="1"/>
</dbReference>
<dbReference type="Gene3D" id="1.10.287.130">
    <property type="match status" value="1"/>
</dbReference>
<dbReference type="EC" id="2.7.13.3" evidence="3"/>
<dbReference type="CDD" id="cd17546">
    <property type="entry name" value="REC_hyHK_CKI1_RcsC-like"/>
    <property type="match status" value="1"/>
</dbReference>
<gene>
    <name evidence="22" type="primary">barA_6</name>
    <name evidence="22" type="ORF">AMURIS_03867</name>
</gene>
<feature type="compositionally biased region" description="Polar residues" evidence="17">
    <location>
        <begin position="687"/>
        <end position="706"/>
    </location>
</feature>
<dbReference type="InterPro" id="IPR004358">
    <property type="entry name" value="Sig_transdc_His_kin-like_C"/>
</dbReference>
<protein>
    <recommendedName>
        <fullName evidence="4">Stage 0 sporulation protein A homolog</fullName>
        <ecNumber evidence="3">2.7.13.3</ecNumber>
    </recommendedName>
</protein>
<evidence type="ECO:0000256" key="4">
    <source>
        <dbReference type="ARBA" id="ARBA00018672"/>
    </source>
</evidence>
<keyword evidence="23" id="KW-1185">Reference proteome</keyword>
<evidence type="ECO:0000256" key="5">
    <source>
        <dbReference type="ARBA" id="ARBA00022475"/>
    </source>
</evidence>
<keyword evidence="5" id="KW-1003">Cell membrane</keyword>
<evidence type="ECO:0000256" key="1">
    <source>
        <dbReference type="ARBA" id="ARBA00000085"/>
    </source>
</evidence>
<dbReference type="RefSeq" id="WP_103241140.1">
    <property type="nucleotide sequence ID" value="NZ_CANRXC010000028.1"/>
</dbReference>
<dbReference type="GO" id="GO:0005524">
    <property type="term" value="F:ATP binding"/>
    <property type="evidence" value="ECO:0007669"/>
    <property type="project" value="UniProtKB-KW"/>
</dbReference>
<keyword evidence="22" id="KW-0808">Transferase</keyword>
<dbReference type="PROSITE" id="PS50894">
    <property type="entry name" value="HPT"/>
    <property type="match status" value="1"/>
</dbReference>
<keyword evidence="6 16" id="KW-0597">Phosphoprotein</keyword>
<evidence type="ECO:0000256" key="7">
    <source>
        <dbReference type="ARBA" id="ARBA00022692"/>
    </source>
</evidence>
<organism evidence="22 23">
    <name type="scientific">Acetatifactor muris</name>
    <dbReference type="NCBI Taxonomy" id="879566"/>
    <lineage>
        <taxon>Bacteria</taxon>
        <taxon>Bacillati</taxon>
        <taxon>Bacillota</taxon>
        <taxon>Clostridia</taxon>
        <taxon>Lachnospirales</taxon>
        <taxon>Lachnospiraceae</taxon>
        <taxon>Acetatifactor</taxon>
    </lineage>
</organism>
<evidence type="ECO:0000256" key="16">
    <source>
        <dbReference type="PROSITE-ProRule" id="PRU00169"/>
    </source>
</evidence>
<dbReference type="SUPFAM" id="SSF47226">
    <property type="entry name" value="Histidine-containing phosphotransfer domain, HPT domain"/>
    <property type="match status" value="1"/>
</dbReference>
<feature type="domain" description="Response regulatory" evidence="20">
    <location>
        <begin position="560"/>
        <end position="678"/>
    </location>
</feature>
<keyword evidence="7 18" id="KW-0812">Transmembrane</keyword>
<keyword evidence="10" id="KW-0067">ATP-binding</keyword>
<keyword evidence="13 18" id="KW-0472">Membrane</keyword>
<dbReference type="SUPFAM" id="SSF55874">
    <property type="entry name" value="ATPase domain of HSP90 chaperone/DNA topoisomerase II/histidine kinase"/>
    <property type="match status" value="1"/>
</dbReference>
<feature type="domain" description="Histidine kinase" evidence="19">
    <location>
        <begin position="188"/>
        <end position="408"/>
    </location>
</feature>
<evidence type="ECO:0000256" key="13">
    <source>
        <dbReference type="ARBA" id="ARBA00023136"/>
    </source>
</evidence>
<dbReference type="PROSITE" id="PS50110">
    <property type="entry name" value="RESPONSE_REGULATORY"/>
    <property type="match status" value="1"/>
</dbReference>
<feature type="compositionally biased region" description="Basic and acidic residues" evidence="17">
    <location>
        <begin position="708"/>
        <end position="724"/>
    </location>
</feature>
<evidence type="ECO:0000259" key="19">
    <source>
        <dbReference type="PROSITE" id="PS50109"/>
    </source>
</evidence>
<keyword evidence="8" id="KW-0547">Nucleotide-binding</keyword>
<evidence type="ECO:0000256" key="15">
    <source>
        <dbReference type="PROSITE-ProRule" id="PRU00110"/>
    </source>
</evidence>
<feature type="transmembrane region" description="Helical" evidence="18">
    <location>
        <begin position="60"/>
        <end position="77"/>
    </location>
</feature>
<evidence type="ECO:0000256" key="18">
    <source>
        <dbReference type="SAM" id="Phobius"/>
    </source>
</evidence>
<dbReference type="Pfam" id="PF00512">
    <property type="entry name" value="HisKA"/>
    <property type="match status" value="1"/>
</dbReference>
<evidence type="ECO:0000256" key="12">
    <source>
        <dbReference type="ARBA" id="ARBA00023012"/>
    </source>
</evidence>
<dbReference type="Pfam" id="PF01627">
    <property type="entry name" value="Hpt"/>
    <property type="match status" value="1"/>
</dbReference>
<feature type="transmembrane region" description="Helical" evidence="18">
    <location>
        <begin position="83"/>
        <end position="101"/>
    </location>
</feature>
<dbReference type="PROSITE" id="PS50109">
    <property type="entry name" value="HIS_KIN"/>
    <property type="match status" value="1"/>
</dbReference>
<evidence type="ECO:0000256" key="10">
    <source>
        <dbReference type="ARBA" id="ARBA00022840"/>
    </source>
</evidence>
<evidence type="ECO:0000259" key="20">
    <source>
        <dbReference type="PROSITE" id="PS50110"/>
    </source>
</evidence>
<comment type="function">
    <text evidence="14">May play the central regulatory role in sporulation. It may be an element of the effector pathway responsible for the activation of sporulation genes in response to nutritional stress. Spo0A may act in concert with spo0H (a sigma factor) to control the expression of some genes that are critical to the sporulation process.</text>
</comment>
<dbReference type="InterPro" id="IPR011006">
    <property type="entry name" value="CheY-like_superfamily"/>
</dbReference>
<comment type="catalytic activity">
    <reaction evidence="1">
        <text>ATP + protein L-histidine = ADP + protein N-phospho-L-histidine.</text>
        <dbReference type="EC" id="2.7.13.3"/>
    </reaction>
</comment>
<dbReference type="CDD" id="cd00082">
    <property type="entry name" value="HisKA"/>
    <property type="match status" value="1"/>
</dbReference>
<dbReference type="Pfam" id="PF02518">
    <property type="entry name" value="HATPase_c"/>
    <property type="match status" value="1"/>
</dbReference>
<feature type="modified residue" description="Phosphohistidine" evidence="15">
    <location>
        <position position="799"/>
    </location>
</feature>
<dbReference type="OrthoDB" id="1834068at2"/>